<evidence type="ECO:0000256" key="7">
    <source>
        <dbReference type="PIRNR" id="PIRNR004682"/>
    </source>
</evidence>
<dbReference type="PIRSF" id="PIRSF004682">
    <property type="entry name" value="GmhB"/>
    <property type="match status" value="1"/>
</dbReference>
<reference evidence="11" key="1">
    <citation type="submission" date="2011-01" db="EMBL/GenBank/DDBJ databases">
        <title>Complete sequence of chromosome of Thermovibrio ammonificans HB-1.</title>
        <authorList>
            <consortium name="US DOE Joint Genome Institute"/>
            <person name="Lucas S."/>
            <person name="Copeland A."/>
            <person name="Lapidus A."/>
            <person name="Cheng J.-F."/>
            <person name="Goodwin L."/>
            <person name="Pitluck S."/>
            <person name="Davenport K."/>
            <person name="Detter J.C."/>
            <person name="Han C."/>
            <person name="Tapia R."/>
            <person name="Land M."/>
            <person name="Hauser L."/>
            <person name="Kyrpides N."/>
            <person name="Ivanova N."/>
            <person name="Ovchinnikova G."/>
            <person name="Vetriani C."/>
            <person name="Woyke T."/>
        </authorList>
    </citation>
    <scope>NUCLEOTIDE SEQUENCE [LARGE SCALE GENOMIC DNA]</scope>
    <source>
        <strain evidence="11">HB-1</strain>
    </source>
</reference>
<dbReference type="InterPro" id="IPR004446">
    <property type="entry name" value="Heptose_bisP_phosphatase"/>
</dbReference>
<dbReference type="Gene3D" id="3.40.50.1000">
    <property type="entry name" value="HAD superfamily/HAD-like"/>
    <property type="match status" value="1"/>
</dbReference>
<dbReference type="CDD" id="cd07503">
    <property type="entry name" value="HAD_HisB-N"/>
    <property type="match status" value="1"/>
</dbReference>
<dbReference type="OrthoDB" id="9801899at2"/>
<dbReference type="AlphaFoldDB" id="E8T4Z9"/>
<feature type="binding site" evidence="10">
    <location>
        <position position="8"/>
    </location>
    <ligand>
        <name>Mg(2+)</name>
        <dbReference type="ChEBI" id="CHEBI:18420"/>
    </ligand>
</feature>
<feature type="binding site" evidence="10">
    <location>
        <position position="97"/>
    </location>
    <ligand>
        <name>Zn(2+)</name>
        <dbReference type="ChEBI" id="CHEBI:29105"/>
    </ligand>
</feature>
<gene>
    <name evidence="11" type="ordered locus">Theam_1573</name>
</gene>
<keyword evidence="3 10" id="KW-0479">Metal-binding</keyword>
<dbReference type="GO" id="GO:0016791">
    <property type="term" value="F:phosphatase activity"/>
    <property type="evidence" value="ECO:0007669"/>
    <property type="project" value="InterPro"/>
</dbReference>
<dbReference type="EMBL" id="CP002444">
    <property type="protein sequence ID" value="ADU97531.1"/>
    <property type="molecule type" value="Genomic_DNA"/>
</dbReference>
<keyword evidence="2 7" id="KW-0963">Cytoplasm</keyword>
<evidence type="ECO:0000256" key="5">
    <source>
        <dbReference type="ARBA" id="ARBA00023277"/>
    </source>
</evidence>
<dbReference type="InterPro" id="IPR023214">
    <property type="entry name" value="HAD_sf"/>
</dbReference>
<dbReference type="PANTHER" id="PTHR42891">
    <property type="entry name" value="D-GLYCERO-BETA-D-MANNO-HEPTOSE-1,7-BISPHOSPHATE 7-PHOSPHATASE"/>
    <property type="match status" value="1"/>
</dbReference>
<dbReference type="InterPro" id="IPR006549">
    <property type="entry name" value="HAD-SF_hydro_IIIA"/>
</dbReference>
<evidence type="ECO:0000256" key="3">
    <source>
        <dbReference type="ARBA" id="ARBA00022723"/>
    </source>
</evidence>
<comment type="subcellular location">
    <subcellularLocation>
        <location evidence="1 7">Cytoplasm</location>
    </subcellularLocation>
</comment>
<dbReference type="SUPFAM" id="SSF56784">
    <property type="entry name" value="HAD-like"/>
    <property type="match status" value="1"/>
</dbReference>
<feature type="binding site" evidence="10">
    <location>
        <position position="126"/>
    </location>
    <ligand>
        <name>Mg(2+)</name>
        <dbReference type="ChEBI" id="CHEBI:18420"/>
    </ligand>
</feature>
<feature type="active site" description="Nucleophile" evidence="8">
    <location>
        <position position="8"/>
    </location>
</feature>
<keyword evidence="10" id="KW-0460">Magnesium</keyword>
<feature type="binding site" evidence="10">
    <location>
        <position position="91"/>
    </location>
    <ligand>
        <name>Zn(2+)</name>
        <dbReference type="ChEBI" id="CHEBI:29105"/>
    </ligand>
</feature>
<feature type="binding site" evidence="10">
    <location>
        <position position="89"/>
    </location>
    <ligand>
        <name>Zn(2+)</name>
        <dbReference type="ChEBI" id="CHEBI:29105"/>
    </ligand>
</feature>
<dbReference type="GO" id="GO:0046872">
    <property type="term" value="F:metal ion binding"/>
    <property type="evidence" value="ECO:0007669"/>
    <property type="project" value="UniProtKB-KW"/>
</dbReference>
<keyword evidence="4 7" id="KW-0378">Hydrolase</keyword>
<feature type="site" description="Contributes to substrate recognition" evidence="9">
    <location>
        <position position="100"/>
    </location>
</feature>
<keyword evidence="12" id="KW-1185">Reference proteome</keyword>
<evidence type="ECO:0000256" key="4">
    <source>
        <dbReference type="ARBA" id="ARBA00022801"/>
    </source>
</evidence>
<evidence type="ECO:0000313" key="11">
    <source>
        <dbReference type="EMBL" id="ADU97531.1"/>
    </source>
</evidence>
<keyword evidence="5 7" id="KW-0119">Carbohydrate metabolism</keyword>
<evidence type="ECO:0000256" key="6">
    <source>
        <dbReference type="ARBA" id="ARBA00031828"/>
    </source>
</evidence>
<comment type="cofactor">
    <cofactor evidence="10">
        <name>Zn(2+)</name>
        <dbReference type="ChEBI" id="CHEBI:29105"/>
    </cofactor>
</comment>
<sequence length="175" mass="19630">MRRAVFLDRDNTLIYDPGFIHEPEKVRLLEGVVEGLKLLKEAGFLPVVISNQSGIGRGYFTEREFWAVNARLNKLLAPHGVQIEDFFFCPHRPDENCDCRKPSPRLVFEAARKWGIDISESFVIGDRDSDLMLAFNAGCRGGLIVGREPFKTFLDAARFIVGGGDEALLSDKDKA</sequence>
<keyword evidence="10" id="KW-0862">Zinc</keyword>
<feature type="site" description="Stabilizes the phosphoryl group" evidence="9">
    <location>
        <position position="50"/>
    </location>
</feature>
<dbReference type="Proteomes" id="UP000006362">
    <property type="component" value="Chromosome"/>
</dbReference>
<dbReference type="NCBIfam" id="TIGR01656">
    <property type="entry name" value="Histidinol-ppas"/>
    <property type="match status" value="1"/>
</dbReference>
<evidence type="ECO:0000256" key="2">
    <source>
        <dbReference type="ARBA" id="ARBA00022490"/>
    </source>
</evidence>
<evidence type="ECO:0000256" key="9">
    <source>
        <dbReference type="PIRSR" id="PIRSR004682-3"/>
    </source>
</evidence>
<dbReference type="GO" id="GO:0005737">
    <property type="term" value="C:cytoplasm"/>
    <property type="evidence" value="ECO:0007669"/>
    <property type="project" value="UniProtKB-SubCell"/>
</dbReference>
<dbReference type="HOGENOM" id="CLU_085077_3_0_0"/>
<dbReference type="PANTHER" id="PTHR42891:SF1">
    <property type="entry name" value="D-GLYCERO-BETA-D-MANNO-HEPTOSE-1,7-BISPHOSPHATE 7-PHOSPHATASE"/>
    <property type="match status" value="1"/>
</dbReference>
<feature type="binding site" evidence="10">
    <location>
        <position position="99"/>
    </location>
    <ligand>
        <name>Zn(2+)</name>
        <dbReference type="ChEBI" id="CHEBI:29105"/>
    </ligand>
</feature>
<dbReference type="EC" id="3.1.3.-" evidence="7"/>
<protein>
    <recommendedName>
        <fullName evidence="6 7">D,D-heptose 1,7-bisphosphate phosphatase</fullName>
        <ecNumber evidence="7">3.1.3.-</ecNumber>
    </recommendedName>
</protein>
<feature type="active site" description="Proton donor" evidence="8">
    <location>
        <position position="10"/>
    </location>
</feature>
<dbReference type="RefSeq" id="WP_013538317.1">
    <property type="nucleotide sequence ID" value="NC_014926.1"/>
</dbReference>
<dbReference type="GO" id="GO:0005975">
    <property type="term" value="P:carbohydrate metabolic process"/>
    <property type="evidence" value="ECO:0007669"/>
    <property type="project" value="InterPro"/>
</dbReference>
<feature type="binding site" evidence="10">
    <location>
        <position position="10"/>
    </location>
    <ligand>
        <name>Mg(2+)</name>
        <dbReference type="ChEBI" id="CHEBI:18420"/>
    </ligand>
</feature>
<evidence type="ECO:0000256" key="1">
    <source>
        <dbReference type="ARBA" id="ARBA00004496"/>
    </source>
</evidence>
<evidence type="ECO:0000256" key="10">
    <source>
        <dbReference type="PIRSR" id="PIRSR004682-4"/>
    </source>
</evidence>
<organism evidence="11 12">
    <name type="scientific">Thermovibrio ammonificans (strain DSM 15698 / JCM 12110 / HB-1)</name>
    <dbReference type="NCBI Taxonomy" id="648996"/>
    <lineage>
        <taxon>Bacteria</taxon>
        <taxon>Pseudomonadati</taxon>
        <taxon>Aquificota</taxon>
        <taxon>Aquificia</taxon>
        <taxon>Desulfurobacteriales</taxon>
        <taxon>Desulfurobacteriaceae</taxon>
        <taxon>Thermovibrio</taxon>
    </lineage>
</organism>
<comment type="cofactor">
    <cofactor evidence="10">
        <name>Mg(2+)</name>
        <dbReference type="ChEBI" id="CHEBI:18420"/>
    </cofactor>
</comment>
<name>E8T4Z9_THEA1</name>
<accession>E8T4Z9</accession>
<dbReference type="InterPro" id="IPR036412">
    <property type="entry name" value="HAD-like_sf"/>
</dbReference>
<dbReference type="Pfam" id="PF13242">
    <property type="entry name" value="Hydrolase_like"/>
    <property type="match status" value="1"/>
</dbReference>
<dbReference type="KEGG" id="tam:Theam_1573"/>
<dbReference type="STRING" id="648996.Theam_1573"/>
<feature type="site" description="Stabilizes the phosphoryl group" evidence="9">
    <location>
        <position position="101"/>
    </location>
</feature>
<dbReference type="NCBIfam" id="TIGR01662">
    <property type="entry name" value="HAD-SF-IIIA"/>
    <property type="match status" value="1"/>
</dbReference>
<dbReference type="InterPro" id="IPR006543">
    <property type="entry name" value="Histidinol-phos"/>
</dbReference>
<dbReference type="eggNOG" id="COG0241">
    <property type="taxonomic scope" value="Bacteria"/>
</dbReference>
<evidence type="ECO:0000256" key="8">
    <source>
        <dbReference type="PIRSR" id="PIRSR004682-1"/>
    </source>
</evidence>
<comment type="similarity">
    <text evidence="7">Belongs to the gmhB family.</text>
</comment>
<evidence type="ECO:0000313" key="12">
    <source>
        <dbReference type="Proteomes" id="UP000006362"/>
    </source>
</evidence>
<proteinExistence type="inferred from homology"/>